<gene>
    <name evidence="1" type="ORF">AAFF_G00294690</name>
</gene>
<comment type="caution">
    <text evidence="1">The sequence shown here is derived from an EMBL/GenBank/DDBJ whole genome shotgun (WGS) entry which is preliminary data.</text>
</comment>
<dbReference type="PANTHER" id="PTHR46883">
    <property type="entry name" value="BARDET-BIEDL SYNDROME 12 PROTEIN"/>
    <property type="match status" value="1"/>
</dbReference>
<name>A0AAD7R9P6_9TELE</name>
<evidence type="ECO:0000313" key="2">
    <source>
        <dbReference type="Proteomes" id="UP001221898"/>
    </source>
</evidence>
<dbReference type="PANTHER" id="PTHR46883:SF1">
    <property type="entry name" value="BARDET-BIEDL SYNDROME 12 PROTEIN"/>
    <property type="match status" value="1"/>
</dbReference>
<accession>A0AAD7R9P6</accession>
<evidence type="ECO:0000313" key="1">
    <source>
        <dbReference type="EMBL" id="KAJ8372105.1"/>
    </source>
</evidence>
<dbReference type="GO" id="GO:0045494">
    <property type="term" value="P:photoreceptor cell maintenance"/>
    <property type="evidence" value="ECO:0007669"/>
    <property type="project" value="TreeGrafter"/>
</dbReference>
<dbReference type="EMBL" id="JAINUG010000416">
    <property type="protein sequence ID" value="KAJ8372105.1"/>
    <property type="molecule type" value="Genomic_DNA"/>
</dbReference>
<dbReference type="InterPro" id="IPR042984">
    <property type="entry name" value="BBS12"/>
</dbReference>
<dbReference type="Proteomes" id="UP001221898">
    <property type="component" value="Unassembled WGS sequence"/>
</dbReference>
<keyword evidence="2" id="KW-1185">Reference proteome</keyword>
<sequence length="74" mass="7777">MAMPGCVAVKQGRHIGLQQLAALAATTNGFLGPNKRCKFVVDQQGGDSSLVCSSWRLLEQLDLSCAAGQLLSES</sequence>
<dbReference type="AlphaFoldDB" id="A0AAD7R9P6"/>
<organism evidence="1 2">
    <name type="scientific">Aldrovandia affinis</name>
    <dbReference type="NCBI Taxonomy" id="143900"/>
    <lineage>
        <taxon>Eukaryota</taxon>
        <taxon>Metazoa</taxon>
        <taxon>Chordata</taxon>
        <taxon>Craniata</taxon>
        <taxon>Vertebrata</taxon>
        <taxon>Euteleostomi</taxon>
        <taxon>Actinopterygii</taxon>
        <taxon>Neopterygii</taxon>
        <taxon>Teleostei</taxon>
        <taxon>Notacanthiformes</taxon>
        <taxon>Halosauridae</taxon>
        <taxon>Aldrovandia</taxon>
    </lineage>
</organism>
<reference evidence="1" key="1">
    <citation type="journal article" date="2023" name="Science">
        <title>Genome structures resolve the early diversification of teleost fishes.</title>
        <authorList>
            <person name="Parey E."/>
            <person name="Louis A."/>
            <person name="Montfort J."/>
            <person name="Bouchez O."/>
            <person name="Roques C."/>
            <person name="Iampietro C."/>
            <person name="Lluch J."/>
            <person name="Castinel A."/>
            <person name="Donnadieu C."/>
            <person name="Desvignes T."/>
            <person name="Floi Bucao C."/>
            <person name="Jouanno E."/>
            <person name="Wen M."/>
            <person name="Mejri S."/>
            <person name="Dirks R."/>
            <person name="Jansen H."/>
            <person name="Henkel C."/>
            <person name="Chen W.J."/>
            <person name="Zahm M."/>
            <person name="Cabau C."/>
            <person name="Klopp C."/>
            <person name="Thompson A.W."/>
            <person name="Robinson-Rechavi M."/>
            <person name="Braasch I."/>
            <person name="Lecointre G."/>
            <person name="Bobe J."/>
            <person name="Postlethwait J.H."/>
            <person name="Berthelot C."/>
            <person name="Roest Crollius H."/>
            <person name="Guiguen Y."/>
        </authorList>
    </citation>
    <scope>NUCLEOTIDE SEQUENCE</scope>
    <source>
        <strain evidence="1">NC1722</strain>
    </source>
</reference>
<feature type="non-terminal residue" evidence="1">
    <location>
        <position position="74"/>
    </location>
</feature>
<protein>
    <submittedName>
        <fullName evidence="1">Uncharacterized protein</fullName>
    </submittedName>
</protein>
<proteinExistence type="predicted"/>
<dbReference type="GO" id="GO:0051131">
    <property type="term" value="P:chaperone-mediated protein complex assembly"/>
    <property type="evidence" value="ECO:0007669"/>
    <property type="project" value="InterPro"/>
</dbReference>